<dbReference type="OrthoDB" id="8401734at2"/>
<dbReference type="RefSeq" id="WP_147181158.1">
    <property type="nucleotide sequence ID" value="NZ_BJZP01000017.1"/>
</dbReference>
<dbReference type="Proteomes" id="UP000321717">
    <property type="component" value="Unassembled WGS sequence"/>
</dbReference>
<evidence type="ECO:0000256" key="1">
    <source>
        <dbReference type="SAM" id="Phobius"/>
    </source>
</evidence>
<keyword evidence="1" id="KW-0472">Membrane</keyword>
<evidence type="ECO:0000313" key="2">
    <source>
        <dbReference type="EMBL" id="GEO86206.1"/>
    </source>
</evidence>
<evidence type="ECO:0000313" key="3">
    <source>
        <dbReference type="Proteomes" id="UP000321717"/>
    </source>
</evidence>
<proteinExistence type="predicted"/>
<dbReference type="EMBL" id="BJZP01000017">
    <property type="protein sequence ID" value="GEO86206.1"/>
    <property type="molecule type" value="Genomic_DNA"/>
</dbReference>
<organism evidence="2 3">
    <name type="scientific">Ciceribacter naphthalenivorans</name>
    <dbReference type="NCBI Taxonomy" id="1118451"/>
    <lineage>
        <taxon>Bacteria</taxon>
        <taxon>Pseudomonadati</taxon>
        <taxon>Pseudomonadota</taxon>
        <taxon>Alphaproteobacteria</taxon>
        <taxon>Hyphomicrobiales</taxon>
        <taxon>Rhizobiaceae</taxon>
        <taxon>Ciceribacter</taxon>
    </lineage>
</organism>
<feature type="transmembrane region" description="Helical" evidence="1">
    <location>
        <begin position="31"/>
        <end position="53"/>
    </location>
</feature>
<name>A0A512HL82_9HYPH</name>
<reference evidence="2 3" key="1">
    <citation type="submission" date="2019-07" db="EMBL/GenBank/DDBJ databases">
        <title>Whole genome shotgun sequence of Rhizobium naphthalenivorans NBRC 107585.</title>
        <authorList>
            <person name="Hosoyama A."/>
            <person name="Uohara A."/>
            <person name="Ohji S."/>
            <person name="Ichikawa N."/>
        </authorList>
    </citation>
    <scope>NUCLEOTIDE SEQUENCE [LARGE SCALE GENOMIC DNA]</scope>
    <source>
        <strain evidence="2 3">NBRC 107585</strain>
    </source>
</reference>
<sequence>MRGMLEQIVTLALGNVVTTAVEVKRKTIGGVIATLFFLTAYVALVMALAFYVAAQAGPVAAALVVAAAAMAAALVVLAVVAVLNRRTEQRMLERQAALAAQQPDPVTAGLMSELPGMMKASPIVTTIMVASFVYVLTRSRGFGRGPRV</sequence>
<protein>
    <recommendedName>
        <fullName evidence="4">Holin-X, holin superfamily III</fullName>
    </recommendedName>
</protein>
<keyword evidence="1" id="KW-1133">Transmembrane helix</keyword>
<accession>A0A512HL82</accession>
<keyword evidence="1" id="KW-0812">Transmembrane</keyword>
<dbReference type="AlphaFoldDB" id="A0A512HL82"/>
<keyword evidence="3" id="KW-1185">Reference proteome</keyword>
<comment type="caution">
    <text evidence="2">The sequence shown here is derived from an EMBL/GenBank/DDBJ whole genome shotgun (WGS) entry which is preliminary data.</text>
</comment>
<gene>
    <name evidence="2" type="ORF">RNA01_31380</name>
</gene>
<evidence type="ECO:0008006" key="4">
    <source>
        <dbReference type="Google" id="ProtNLM"/>
    </source>
</evidence>
<feature type="transmembrane region" description="Helical" evidence="1">
    <location>
        <begin position="59"/>
        <end position="83"/>
    </location>
</feature>